<evidence type="ECO:0000313" key="3">
    <source>
        <dbReference type="Proteomes" id="UP000603474"/>
    </source>
</evidence>
<keyword evidence="1" id="KW-0812">Transmembrane</keyword>
<comment type="caution">
    <text evidence="2">The sequence shown here is derived from an EMBL/GenBank/DDBJ whole genome shotgun (WGS) entry which is preliminary data.</text>
</comment>
<evidence type="ECO:0000256" key="1">
    <source>
        <dbReference type="SAM" id="Phobius"/>
    </source>
</evidence>
<name>A0ABR7KED5_9FIRM</name>
<feature type="transmembrane region" description="Helical" evidence="1">
    <location>
        <begin position="191"/>
        <end position="213"/>
    </location>
</feature>
<sequence length="266" mass="30587">MPNDDLEKLLRTEDKKPFVIENSSKYNYTKREMNCICKALSMESRKYDPKVIVRNINAYIESPDKLERILYSEISNYIYSLEMEKRGIFATNVEKLLLYSLDEKNHVGADTKKIIVKIYDHFQLAISQIENANNIFAASIEDAKVKLQQQVKGVEREYISILGIFASIVLAFVGGITFSTSVLQSISAASIYRLLLTIDFLAFVLINTIYILVKFIFTINDKDAKLFKIEKLNWICLIIAIVVIGSWLFSIKELQEFISNLLPWGK</sequence>
<protein>
    <submittedName>
        <fullName evidence="2">Uncharacterized protein</fullName>
    </submittedName>
</protein>
<dbReference type="EMBL" id="JACRWG010000102">
    <property type="protein sequence ID" value="MBC6011054.1"/>
    <property type="molecule type" value="Genomic_DNA"/>
</dbReference>
<accession>A0ABR7KED5</accession>
<reference evidence="2 3" key="1">
    <citation type="submission" date="2020-08" db="EMBL/GenBank/DDBJ databases">
        <authorList>
            <person name="Liu C."/>
            <person name="Sun Q."/>
        </authorList>
    </citation>
    <scope>NUCLEOTIDE SEQUENCE [LARGE SCALE GENOMIC DNA]</scope>
    <source>
        <strain evidence="2 3">NSJ-22</strain>
    </source>
</reference>
<feature type="transmembrane region" description="Helical" evidence="1">
    <location>
        <begin position="158"/>
        <end position="179"/>
    </location>
</feature>
<organism evidence="2 3">
    <name type="scientific">Catenibacterium faecis</name>
    <dbReference type="NCBI Taxonomy" id="2764323"/>
    <lineage>
        <taxon>Bacteria</taxon>
        <taxon>Bacillati</taxon>
        <taxon>Bacillota</taxon>
        <taxon>Erysipelotrichia</taxon>
        <taxon>Erysipelotrichales</taxon>
        <taxon>Coprobacillaceae</taxon>
        <taxon>Catenibacterium</taxon>
    </lineage>
</organism>
<keyword evidence="1" id="KW-0472">Membrane</keyword>
<proteinExistence type="predicted"/>
<dbReference type="Proteomes" id="UP000603474">
    <property type="component" value="Unassembled WGS sequence"/>
</dbReference>
<feature type="transmembrane region" description="Helical" evidence="1">
    <location>
        <begin position="234"/>
        <end position="251"/>
    </location>
</feature>
<gene>
    <name evidence="2" type="ORF">H8909_12695</name>
</gene>
<evidence type="ECO:0000313" key="2">
    <source>
        <dbReference type="EMBL" id="MBC6011054.1"/>
    </source>
</evidence>
<keyword evidence="1" id="KW-1133">Transmembrane helix</keyword>
<keyword evidence="3" id="KW-1185">Reference proteome</keyword>
<dbReference type="RefSeq" id="WP_187013082.1">
    <property type="nucleotide sequence ID" value="NZ_JACRWG010000102.1"/>
</dbReference>